<organism evidence="5 6">
    <name type="scientific">Microbulbifer variabilis</name>
    <dbReference type="NCBI Taxonomy" id="266805"/>
    <lineage>
        <taxon>Bacteria</taxon>
        <taxon>Pseudomonadati</taxon>
        <taxon>Pseudomonadota</taxon>
        <taxon>Gammaproteobacteria</taxon>
        <taxon>Cellvibrionales</taxon>
        <taxon>Microbulbiferaceae</taxon>
        <taxon>Microbulbifer</taxon>
    </lineage>
</organism>
<accession>A0ABY4VJ54</accession>
<dbReference type="InterPro" id="IPR050204">
    <property type="entry name" value="AraC_XylS_family_regulators"/>
</dbReference>
<reference evidence="5" key="1">
    <citation type="submission" date="2022-02" db="EMBL/GenBank/DDBJ databases">
        <title>Coral-associated bacteria.</title>
        <authorList>
            <person name="Tang K."/>
            <person name="Wang X."/>
        </authorList>
    </citation>
    <scope>NUCLEOTIDE SEQUENCE</scope>
    <source>
        <strain evidence="5">SCSIO 43006</strain>
    </source>
</reference>
<dbReference type="SMART" id="SM00342">
    <property type="entry name" value="HTH_ARAC"/>
    <property type="match status" value="1"/>
</dbReference>
<dbReference type="InterPro" id="IPR003313">
    <property type="entry name" value="AraC-bd"/>
</dbReference>
<dbReference type="SUPFAM" id="SSF46689">
    <property type="entry name" value="Homeodomain-like"/>
    <property type="match status" value="2"/>
</dbReference>
<keyword evidence="2" id="KW-0238">DNA-binding</keyword>
<name>A0ABY4VJ54_9GAMM</name>
<evidence type="ECO:0000313" key="5">
    <source>
        <dbReference type="EMBL" id="USD22860.1"/>
    </source>
</evidence>
<evidence type="ECO:0000256" key="1">
    <source>
        <dbReference type="ARBA" id="ARBA00023015"/>
    </source>
</evidence>
<proteinExistence type="predicted"/>
<dbReference type="Pfam" id="PF12833">
    <property type="entry name" value="HTH_18"/>
    <property type="match status" value="1"/>
</dbReference>
<dbReference type="SUPFAM" id="SSF51215">
    <property type="entry name" value="Regulatory protein AraC"/>
    <property type="match status" value="1"/>
</dbReference>
<evidence type="ECO:0000259" key="4">
    <source>
        <dbReference type="PROSITE" id="PS01124"/>
    </source>
</evidence>
<dbReference type="InterPro" id="IPR037923">
    <property type="entry name" value="HTH-like"/>
</dbReference>
<feature type="domain" description="HTH araC/xylS-type" evidence="4">
    <location>
        <begin position="174"/>
        <end position="271"/>
    </location>
</feature>
<gene>
    <name evidence="5" type="ORF">MJO52_06895</name>
</gene>
<dbReference type="InterPro" id="IPR009057">
    <property type="entry name" value="Homeodomain-like_sf"/>
</dbReference>
<keyword evidence="6" id="KW-1185">Reference proteome</keyword>
<dbReference type="PROSITE" id="PS01124">
    <property type="entry name" value="HTH_ARAC_FAMILY_2"/>
    <property type="match status" value="1"/>
</dbReference>
<evidence type="ECO:0000256" key="2">
    <source>
        <dbReference type="ARBA" id="ARBA00023125"/>
    </source>
</evidence>
<evidence type="ECO:0000313" key="6">
    <source>
        <dbReference type="Proteomes" id="UP001055658"/>
    </source>
</evidence>
<dbReference type="Pfam" id="PF02311">
    <property type="entry name" value="AraC_binding"/>
    <property type="match status" value="1"/>
</dbReference>
<dbReference type="PANTHER" id="PTHR46796">
    <property type="entry name" value="HTH-TYPE TRANSCRIPTIONAL ACTIVATOR RHAS-RELATED"/>
    <property type="match status" value="1"/>
</dbReference>
<evidence type="ECO:0000256" key="3">
    <source>
        <dbReference type="ARBA" id="ARBA00023163"/>
    </source>
</evidence>
<dbReference type="Proteomes" id="UP001055658">
    <property type="component" value="Chromosome"/>
</dbReference>
<dbReference type="Gene3D" id="1.10.10.60">
    <property type="entry name" value="Homeodomain-like"/>
    <property type="match status" value="1"/>
</dbReference>
<dbReference type="RefSeq" id="WP_252085213.1">
    <property type="nucleotide sequence ID" value="NZ_CP092418.1"/>
</dbReference>
<sequence length="272" mass="31166">MQKEFSAIWRSPKHSGIELFHAHFRSFAFNKHWHDELAIGIIQAGAEKLDYRGQSNIIPQGNIVAINPGEIHTGYSGSEQGWHYRMFYFDTKLVTQILRQHSSPGKTPMPFLKGPIIHDPELFKLLFQLHCSLNGTHLPLAVDSLLTLALTKLFANHGDQNLSPRNTKDISAAIKIRNYLCDHWQYNVTLEQLCQLTEMSQYQLIRCFSKHYGIAPHQFLVLYKIHQARLLLQQGLNAATVASECGFFDQSHMSRNFKKTFGITPGRYLKSM</sequence>
<keyword evidence="1" id="KW-0805">Transcription regulation</keyword>
<keyword evidence="3" id="KW-0804">Transcription</keyword>
<dbReference type="PANTHER" id="PTHR46796:SF2">
    <property type="entry name" value="TRANSCRIPTIONAL REGULATORY PROTEIN"/>
    <property type="match status" value="1"/>
</dbReference>
<protein>
    <submittedName>
        <fullName evidence="5">AraC family transcriptional regulator</fullName>
    </submittedName>
</protein>
<dbReference type="InterPro" id="IPR018060">
    <property type="entry name" value="HTH_AraC"/>
</dbReference>
<dbReference type="EMBL" id="CP092418">
    <property type="protein sequence ID" value="USD22860.1"/>
    <property type="molecule type" value="Genomic_DNA"/>
</dbReference>